<keyword evidence="5" id="KW-0460">Magnesium</keyword>
<evidence type="ECO:0000259" key="8">
    <source>
        <dbReference type="Pfam" id="PF12804"/>
    </source>
</evidence>
<dbReference type="Gene3D" id="3.90.550.10">
    <property type="entry name" value="Spore Coat Polysaccharide Biosynthesis Protein SpsA, Chain A"/>
    <property type="match status" value="1"/>
</dbReference>
<dbReference type="InterPro" id="IPR013482">
    <property type="entry name" value="Molybde_CF_guanTrfase"/>
</dbReference>
<dbReference type="InterPro" id="IPR029044">
    <property type="entry name" value="Nucleotide-diphossugar_trans"/>
</dbReference>
<evidence type="ECO:0000256" key="1">
    <source>
        <dbReference type="ARBA" id="ARBA00022490"/>
    </source>
</evidence>
<accession>A0ABN1MY31</accession>
<dbReference type="GO" id="GO:0016779">
    <property type="term" value="F:nucleotidyltransferase activity"/>
    <property type="evidence" value="ECO:0007669"/>
    <property type="project" value="UniProtKB-KW"/>
</dbReference>
<keyword evidence="4" id="KW-0547">Nucleotide-binding</keyword>
<dbReference type="Pfam" id="PF12804">
    <property type="entry name" value="NTP_transf_3"/>
    <property type="match status" value="1"/>
</dbReference>
<gene>
    <name evidence="9" type="ORF">GCM10009119_11270</name>
</gene>
<evidence type="ECO:0000256" key="3">
    <source>
        <dbReference type="ARBA" id="ARBA00022723"/>
    </source>
</evidence>
<feature type="domain" description="MobA-like NTP transferase" evidence="8">
    <location>
        <begin position="1"/>
        <end position="143"/>
    </location>
</feature>
<evidence type="ECO:0000256" key="7">
    <source>
        <dbReference type="ARBA" id="ARBA00023150"/>
    </source>
</evidence>
<keyword evidence="10" id="KW-1185">Reference proteome</keyword>
<evidence type="ECO:0000256" key="5">
    <source>
        <dbReference type="ARBA" id="ARBA00022842"/>
    </source>
</evidence>
<keyword evidence="9" id="KW-0548">Nucleotidyltransferase</keyword>
<evidence type="ECO:0000313" key="10">
    <source>
        <dbReference type="Proteomes" id="UP001500469"/>
    </source>
</evidence>
<keyword evidence="1" id="KW-0963">Cytoplasm</keyword>
<dbReference type="SUPFAM" id="SSF53448">
    <property type="entry name" value="Nucleotide-diphospho-sugar transferases"/>
    <property type="match status" value="1"/>
</dbReference>
<proteinExistence type="predicted"/>
<keyword evidence="7" id="KW-0501">Molybdenum cofactor biosynthesis</keyword>
<name>A0ABN1MY31_9BACT</name>
<keyword evidence="6" id="KW-0342">GTP-binding</keyword>
<evidence type="ECO:0000256" key="2">
    <source>
        <dbReference type="ARBA" id="ARBA00022679"/>
    </source>
</evidence>
<reference evidence="9 10" key="1">
    <citation type="journal article" date="2019" name="Int. J. Syst. Evol. Microbiol.">
        <title>The Global Catalogue of Microorganisms (GCM) 10K type strain sequencing project: providing services to taxonomists for standard genome sequencing and annotation.</title>
        <authorList>
            <consortium name="The Broad Institute Genomics Platform"/>
            <consortium name="The Broad Institute Genome Sequencing Center for Infectious Disease"/>
            <person name="Wu L."/>
            <person name="Ma J."/>
        </authorList>
    </citation>
    <scope>NUCLEOTIDE SEQUENCE [LARGE SCALE GENOMIC DNA]</scope>
    <source>
        <strain evidence="9 10">JCM 16112</strain>
    </source>
</reference>
<dbReference type="PANTHER" id="PTHR19136:SF81">
    <property type="entry name" value="MOLYBDENUM COFACTOR GUANYLYLTRANSFERASE"/>
    <property type="match status" value="1"/>
</dbReference>
<dbReference type="PANTHER" id="PTHR19136">
    <property type="entry name" value="MOLYBDENUM COFACTOR GUANYLYLTRANSFERASE"/>
    <property type="match status" value="1"/>
</dbReference>
<keyword evidence="3" id="KW-0479">Metal-binding</keyword>
<organism evidence="9 10">
    <name type="scientific">Algoriphagus jejuensis</name>
    <dbReference type="NCBI Taxonomy" id="419934"/>
    <lineage>
        <taxon>Bacteria</taxon>
        <taxon>Pseudomonadati</taxon>
        <taxon>Bacteroidota</taxon>
        <taxon>Cytophagia</taxon>
        <taxon>Cytophagales</taxon>
        <taxon>Cyclobacteriaceae</taxon>
        <taxon>Algoriphagus</taxon>
    </lineage>
</organism>
<dbReference type="Proteomes" id="UP001500469">
    <property type="component" value="Unassembled WGS sequence"/>
</dbReference>
<keyword evidence="2" id="KW-0808">Transferase</keyword>
<sequence>MGEEKGLVTFQGKSFLQWILEAVFPVVKNPVLVTKNPSYGVFQLQMLPDLIEDKGPVGGIFTALAHADSDLVLILSCDIPKITAEVVCFLLDKARHEPTRITFLSDGKNDYPLIGVYPQSCLPFFQKSVLNGELKLRQLVESLPHQRVELNSDGISSIQNINTKTELIGLS</sequence>
<evidence type="ECO:0000256" key="6">
    <source>
        <dbReference type="ARBA" id="ARBA00023134"/>
    </source>
</evidence>
<evidence type="ECO:0000313" key="9">
    <source>
        <dbReference type="EMBL" id="GAA0878159.1"/>
    </source>
</evidence>
<dbReference type="EMBL" id="BAAAFI010000004">
    <property type="protein sequence ID" value="GAA0878159.1"/>
    <property type="molecule type" value="Genomic_DNA"/>
</dbReference>
<protein>
    <submittedName>
        <fullName evidence="9">Molybdenum cofactor guanylyltransferase</fullName>
    </submittedName>
</protein>
<dbReference type="CDD" id="cd02503">
    <property type="entry name" value="MobA"/>
    <property type="match status" value="1"/>
</dbReference>
<dbReference type="InterPro" id="IPR025877">
    <property type="entry name" value="MobA-like_NTP_Trfase"/>
</dbReference>
<comment type="caution">
    <text evidence="9">The sequence shown here is derived from an EMBL/GenBank/DDBJ whole genome shotgun (WGS) entry which is preliminary data.</text>
</comment>
<evidence type="ECO:0000256" key="4">
    <source>
        <dbReference type="ARBA" id="ARBA00022741"/>
    </source>
</evidence>